<feature type="domain" description="Squalene cyclase C-terminal" evidence="4">
    <location>
        <begin position="1169"/>
        <end position="1240"/>
    </location>
</feature>
<dbReference type="GO" id="GO:0042300">
    <property type="term" value="F:beta-amyrin synthase activity"/>
    <property type="evidence" value="ECO:0007669"/>
    <property type="project" value="TreeGrafter"/>
</dbReference>
<dbReference type="GO" id="GO:0005811">
    <property type="term" value="C:lipid droplet"/>
    <property type="evidence" value="ECO:0007669"/>
    <property type="project" value="InterPro"/>
</dbReference>
<feature type="domain" description="Squalene cyclase N-terminal" evidence="5">
    <location>
        <begin position="181"/>
        <end position="318"/>
    </location>
</feature>
<dbReference type="EMBL" id="CAADRP010000890">
    <property type="protein sequence ID" value="VFU33156.1"/>
    <property type="molecule type" value="Genomic_DNA"/>
</dbReference>
<evidence type="ECO:0000256" key="1">
    <source>
        <dbReference type="ARBA" id="ARBA00009755"/>
    </source>
</evidence>
<dbReference type="GO" id="GO:0016104">
    <property type="term" value="P:triterpenoid biosynthetic process"/>
    <property type="evidence" value="ECO:0007669"/>
    <property type="project" value="InterPro"/>
</dbReference>
<name>A0A6N2KYX0_SALVM</name>
<dbReference type="PANTHER" id="PTHR11764">
    <property type="entry name" value="TERPENE CYCLASE/MUTASE FAMILY MEMBER"/>
    <property type="match status" value="1"/>
</dbReference>
<evidence type="ECO:0008006" key="7">
    <source>
        <dbReference type="Google" id="ProtNLM"/>
    </source>
</evidence>
<comment type="similarity">
    <text evidence="1">Belongs to the terpene cyclase/mutase family.</text>
</comment>
<evidence type="ECO:0000256" key="3">
    <source>
        <dbReference type="ARBA" id="ARBA00023235"/>
    </source>
</evidence>
<feature type="domain" description="Squalene cyclase C-terminal" evidence="4">
    <location>
        <begin position="520"/>
        <end position="649"/>
    </location>
</feature>
<sequence length="1289" mass="146173">MWKLEEADRHDPWLVSTNNFAGRHVWKFDPDLGTPEERAEVEKAREKFSQNRSHVKASSDVLKNLQLIRENGIDLSIPSVRLGDREEISCEKAEIALRKAVRFTSALQAKDGHWPSEFSALLFLQPSLVIALEITGTLNTILSSEHKREMVRYIYNHQHLTMCPCVCSEKNLKEAEMELRRMARKWILDHGGVTMISTWGKYFLALIGLYEWSGCNPVPPECLLLPSFLPFNTGNLWCYYRTVYIPLAYLYGKKFVAPITDLKDLYTPHSLTENVLSSVLYYLVEPLSTLWPFSKLREKALARAMRLLRYEDEHTGYLTHAAVEKSLNMIANWAEDPTQDALKRHQATVPESLWVAEDGMKVKNLGSQLWDSVFVTQAIIASNLTDEYGSTLRKAFNFIKLSQIRKNPSGDFQSTYHKICKGSWSISVKDQGWQVSDCTAEALKSENGGFSAWEPATSPQWMEMLNPTEVFGAVMVETEYVDCTASIIQALALFTHLHPEHRRKEIEMSVAKATHYVENVQMADAVGKTHRNSEAVCRGCDFLLSKQLESGGWGESYLSCRNLEYTPLEGNRSNLVQTAWTMMGLIHAGQAERDATPLHQAARLLINSQLESGEFPQQEITGAALKTSMLHYASYRNIYPLWALGEYRKHEMWKLEEAERHDPWLVSTNNFAGRQVWKFDPDLGTPEERAEVEKAREKFSQNRSHVKASSDVSRICSSKMQLIRENGIDLSIPSVRLGDREEISCEKAEIALRKAVRFTSALQARDGHWPSEFSALLFSQPFLVIALEITGTLNTILSSEHKREMVRYIYNHQNDDGGWGLHVESQSIMLCTAPNYVTLRLLGEEPEGGKDGAVAKARKWILDHGGVAMIPTWGKYFLSEDLYKPHSLTENVLSSVLYYFVEPFSTLWPFSKLREKALGRAMRLIRYEDEHTGYLTHGSVEKSLNMIANWAEDPAQDALKRHQATVPEYLWVAEDGMKVQNMGAQLWDSVFVTQAIIASNLTDEYGSTLRKAFNFIKLSQIRKNPSGDFQSTYHKICKGAWTLSVKDQGWQVSDCTAEALKALLLLSQMPADIVGDTIEVDQQLYEAVDFLLPLQQKWWVFSLGASNITTMDGVFDGVMLETEYVECTASIIQALALFTHLHPEHRRKEIETSVAKATHYVENAQMTDAVGKTYRNSEAVCRGCDFLLSKQLKSGGWGESYLSCRNLEYTPLEGNRSNLVQTAWTMVGLIHAGQAERDATPLHQAARLLINKFSRGLFENLYVTLCFLQEHIPTLGFGFASDNFLFLFS</sequence>
<proteinExistence type="inferred from homology"/>
<dbReference type="InterPro" id="IPR008930">
    <property type="entry name" value="Terpenoid_cyclase/PrenylTrfase"/>
</dbReference>
<feature type="domain" description="Squalene cyclase N-terminal" evidence="5">
    <location>
        <begin position="753"/>
        <end position="879"/>
    </location>
</feature>
<dbReference type="Pfam" id="PF13243">
    <property type="entry name" value="SQHop_cyclase_C"/>
    <property type="match status" value="2"/>
</dbReference>
<dbReference type="InterPro" id="IPR018333">
    <property type="entry name" value="Squalene_cyclase"/>
</dbReference>
<reference evidence="6" key="1">
    <citation type="submission" date="2019-03" db="EMBL/GenBank/DDBJ databases">
        <authorList>
            <person name="Mank J."/>
            <person name="Almeida P."/>
        </authorList>
    </citation>
    <scope>NUCLEOTIDE SEQUENCE</scope>
    <source>
        <strain evidence="6">78183</strain>
    </source>
</reference>
<dbReference type="InterPro" id="IPR032697">
    <property type="entry name" value="SQ_cyclase_N"/>
</dbReference>
<accession>A0A6N2KYX0</accession>
<evidence type="ECO:0000259" key="5">
    <source>
        <dbReference type="Pfam" id="PF13249"/>
    </source>
</evidence>
<dbReference type="Pfam" id="PF13249">
    <property type="entry name" value="SQHop_cyclase_N"/>
    <property type="match status" value="2"/>
</dbReference>
<dbReference type="PANTHER" id="PTHR11764:SF55">
    <property type="entry name" value="TERPENE CYCLASE_MUTASE FAMILY MEMBER"/>
    <property type="match status" value="1"/>
</dbReference>
<keyword evidence="3" id="KW-0413">Isomerase</keyword>
<dbReference type="SUPFAM" id="SSF48239">
    <property type="entry name" value="Terpenoid cyclases/Protein prenyltransferases"/>
    <property type="match status" value="4"/>
</dbReference>
<organism evidence="6">
    <name type="scientific">Salix viminalis</name>
    <name type="common">Common osier</name>
    <name type="synonym">Basket willow</name>
    <dbReference type="NCBI Taxonomy" id="40686"/>
    <lineage>
        <taxon>Eukaryota</taxon>
        <taxon>Viridiplantae</taxon>
        <taxon>Streptophyta</taxon>
        <taxon>Embryophyta</taxon>
        <taxon>Tracheophyta</taxon>
        <taxon>Spermatophyta</taxon>
        <taxon>Magnoliopsida</taxon>
        <taxon>eudicotyledons</taxon>
        <taxon>Gunneridae</taxon>
        <taxon>Pentapetalae</taxon>
        <taxon>rosids</taxon>
        <taxon>fabids</taxon>
        <taxon>Malpighiales</taxon>
        <taxon>Salicaceae</taxon>
        <taxon>Saliceae</taxon>
        <taxon>Salix</taxon>
    </lineage>
</organism>
<evidence type="ECO:0000313" key="6">
    <source>
        <dbReference type="EMBL" id="VFU33156.1"/>
    </source>
</evidence>
<keyword evidence="2" id="KW-0677">Repeat</keyword>
<dbReference type="InterPro" id="IPR032696">
    <property type="entry name" value="SQ_cyclase_C"/>
</dbReference>
<evidence type="ECO:0000256" key="2">
    <source>
        <dbReference type="ARBA" id="ARBA00022737"/>
    </source>
</evidence>
<evidence type="ECO:0000259" key="4">
    <source>
        <dbReference type="Pfam" id="PF13243"/>
    </source>
</evidence>
<dbReference type="Gene3D" id="1.50.10.20">
    <property type="match status" value="4"/>
</dbReference>
<protein>
    <recommendedName>
        <fullName evidence="7">Terpene cyclase/mutase family member</fullName>
    </recommendedName>
</protein>
<gene>
    <name evidence="6" type="ORF">SVIM_LOCUS149891</name>
</gene>